<evidence type="ECO:0000313" key="2">
    <source>
        <dbReference type="Proteomes" id="UP001497482"/>
    </source>
</evidence>
<dbReference type="GO" id="GO:0005175">
    <property type="term" value="F:CD27 receptor binding"/>
    <property type="evidence" value="ECO:0007669"/>
    <property type="project" value="TreeGrafter"/>
</dbReference>
<dbReference type="AlphaFoldDB" id="A0AAV2JH16"/>
<evidence type="ECO:0008006" key="3">
    <source>
        <dbReference type="Google" id="ProtNLM"/>
    </source>
</evidence>
<evidence type="ECO:0000313" key="1">
    <source>
        <dbReference type="EMBL" id="CAL1574992.1"/>
    </source>
</evidence>
<sequence length="172" mass="18607">MPKRAYPFTESFSSQYKIHVGQHELCQNGVFGNKYKQEIYAKTKNLLFNGAKAVMGKIWTAEDKCTTQRVCVPEQESSSSSSQPLLRGQRLIGQDGKLTKGMCAQGPSTGVTSCGVCLKSQATQTTCSQCERAACSSCTRQCSCCSSSCCSVCTTIDYSGRYDEVICCGCST</sequence>
<proteinExistence type="predicted"/>
<accession>A0AAV2JH16</accession>
<dbReference type="PANTHER" id="PTHR14365:SF1">
    <property type="entry name" value="APOPTOSIS REGULATORY PROTEIN SIVA"/>
    <property type="match status" value="1"/>
</dbReference>
<protein>
    <recommendedName>
        <fullName evidence="3">Apoptosis regulatory protein Siva</fullName>
    </recommendedName>
</protein>
<dbReference type="Pfam" id="PF05458">
    <property type="entry name" value="Siva"/>
    <property type="match status" value="1"/>
</dbReference>
<reference evidence="1 2" key="1">
    <citation type="submission" date="2024-04" db="EMBL/GenBank/DDBJ databases">
        <authorList>
            <person name="Waldvogel A.-M."/>
            <person name="Schoenle A."/>
        </authorList>
    </citation>
    <scope>NUCLEOTIDE SEQUENCE [LARGE SCALE GENOMIC DNA]</scope>
</reference>
<name>A0AAV2JH16_KNICA</name>
<gene>
    <name evidence="1" type="ORF">KC01_LOCUS6651</name>
</gene>
<dbReference type="InterPro" id="IPR022773">
    <property type="entry name" value="Siva"/>
</dbReference>
<keyword evidence="2" id="KW-1185">Reference proteome</keyword>
<dbReference type="Proteomes" id="UP001497482">
    <property type="component" value="Chromosome 12"/>
</dbReference>
<dbReference type="PANTHER" id="PTHR14365">
    <property type="entry name" value="APOPTOSIS REGULATORY PROTEIN SIVA"/>
    <property type="match status" value="1"/>
</dbReference>
<dbReference type="EMBL" id="OZ035834">
    <property type="protein sequence ID" value="CAL1574992.1"/>
    <property type="molecule type" value="Genomic_DNA"/>
</dbReference>
<organism evidence="1 2">
    <name type="scientific">Knipowitschia caucasica</name>
    <name type="common">Caucasian dwarf goby</name>
    <name type="synonym">Pomatoschistus caucasicus</name>
    <dbReference type="NCBI Taxonomy" id="637954"/>
    <lineage>
        <taxon>Eukaryota</taxon>
        <taxon>Metazoa</taxon>
        <taxon>Chordata</taxon>
        <taxon>Craniata</taxon>
        <taxon>Vertebrata</taxon>
        <taxon>Euteleostomi</taxon>
        <taxon>Actinopterygii</taxon>
        <taxon>Neopterygii</taxon>
        <taxon>Teleostei</taxon>
        <taxon>Neoteleostei</taxon>
        <taxon>Acanthomorphata</taxon>
        <taxon>Gobiaria</taxon>
        <taxon>Gobiiformes</taxon>
        <taxon>Gobioidei</taxon>
        <taxon>Gobiidae</taxon>
        <taxon>Gobiinae</taxon>
        <taxon>Knipowitschia</taxon>
    </lineage>
</organism>
<dbReference type="GO" id="GO:0097191">
    <property type="term" value="P:extrinsic apoptotic signaling pathway"/>
    <property type="evidence" value="ECO:0007669"/>
    <property type="project" value="TreeGrafter"/>
</dbReference>